<sequence length="532" mass="59486">MDLYFVLVGCVILICILLNRFLDKLAIPSLLFFILLGMLLGENGILGVVFNDYQIAEMICSTSLIFIMFFGGFGTNLKVAKPVIIKSIVLSTLGVLLTALLVAGSVYYVLDLSWLQSLLIGSVISSTDATSVFNILRSRHLSLKYGTDSLLEIESGSNDPVSYMLTISVIMIMTGQNISLPVMIFQQIIFGLLCGFCIGKIIVKILNEVHVNESYENTVIIFASSIITYAFSNLIGGNGYLSVYICGIILGNSYIPHKKDMVHFYETLTKMAQVLIFFLLGLLVTPSELPEVIIPAILIMIFLTFVARPLSISVLLGMFRSPLRQMTVVSWAGLRGVASIVFAIYAVLYQVNLPFDLFNLVFCIVLFSLSIQGSLLPWISKKCHMINPQVDILRTFNDYQEDNDMCFVKMKIGPNHHFKNLKLKDINADDLLVILIARDHQTLIPNGDTEILEGDLLVLAAKQFENRENIRLDETHIHSSHKWKDKLVKDISLPAKQLIIMIQRNHQSIIPNGTTPILENDILVTIETQDEI</sequence>
<dbReference type="NCBIfam" id="NF003716">
    <property type="entry name" value="PRK05326.1-3"/>
    <property type="match status" value="1"/>
</dbReference>
<feature type="transmembrane region" description="Helical" evidence="9">
    <location>
        <begin position="6"/>
        <end position="22"/>
    </location>
</feature>
<feature type="transmembrane region" description="Helical" evidence="9">
    <location>
        <begin position="29"/>
        <end position="49"/>
    </location>
</feature>
<protein>
    <submittedName>
        <fullName evidence="11">K+/H+ antiporter</fullName>
    </submittedName>
</protein>
<dbReference type="Proteomes" id="UP000195305">
    <property type="component" value="Unassembled WGS sequence"/>
</dbReference>
<evidence type="ECO:0000256" key="6">
    <source>
        <dbReference type="ARBA" id="ARBA00022989"/>
    </source>
</evidence>
<comment type="subcellular location">
    <subcellularLocation>
        <location evidence="1">Cell membrane</location>
        <topology evidence="1">Multi-pass membrane protein</topology>
    </subcellularLocation>
</comment>
<reference evidence="11 12" key="1">
    <citation type="journal article" date="2018" name="BMC Genomics">
        <title>Whole genome sequencing and function prediction of 133 gut anaerobes isolated from chicken caecum in pure cultures.</title>
        <authorList>
            <person name="Medvecky M."/>
            <person name="Cejkova D."/>
            <person name="Polansky O."/>
            <person name="Karasova D."/>
            <person name="Kubasova T."/>
            <person name="Cizek A."/>
            <person name="Rychlik I."/>
        </authorList>
    </citation>
    <scope>NUCLEOTIDE SEQUENCE [LARGE SCALE GENOMIC DNA]</scope>
    <source>
        <strain evidence="11 12">An13</strain>
    </source>
</reference>
<feature type="transmembrane region" description="Helical" evidence="9">
    <location>
        <begin position="328"/>
        <end position="351"/>
    </location>
</feature>
<dbReference type="InterPro" id="IPR036721">
    <property type="entry name" value="RCK_C_sf"/>
</dbReference>
<feature type="transmembrane region" description="Helical" evidence="9">
    <location>
        <begin position="292"/>
        <end position="316"/>
    </location>
</feature>
<dbReference type="RefSeq" id="WP_087359768.1">
    <property type="nucleotide sequence ID" value="NZ_NFLJ01000045.1"/>
</dbReference>
<dbReference type="PANTHER" id="PTHR32507:SF7">
    <property type="entry name" value="K(+)_H(+) ANTIPORTER NHAP2"/>
    <property type="match status" value="1"/>
</dbReference>
<dbReference type="InterPro" id="IPR006153">
    <property type="entry name" value="Cation/H_exchanger_TM"/>
</dbReference>
<feature type="transmembrane region" description="Helical" evidence="9">
    <location>
        <begin position="114"/>
        <end position="136"/>
    </location>
</feature>
<keyword evidence="7" id="KW-0406">Ion transport</keyword>
<dbReference type="GO" id="GO:0006813">
    <property type="term" value="P:potassium ion transport"/>
    <property type="evidence" value="ECO:0007669"/>
    <property type="project" value="InterPro"/>
</dbReference>
<evidence type="ECO:0000256" key="3">
    <source>
        <dbReference type="ARBA" id="ARBA00022449"/>
    </source>
</evidence>
<keyword evidence="4" id="KW-1003">Cell membrane</keyword>
<dbReference type="Gene3D" id="3.30.70.1450">
    <property type="entry name" value="Regulator of K+ conductance, C-terminal domain"/>
    <property type="match status" value="2"/>
</dbReference>
<keyword evidence="2" id="KW-0813">Transport</keyword>
<feature type="domain" description="RCK C-terminal" evidence="10">
    <location>
        <begin position="477"/>
        <end position="532"/>
    </location>
</feature>
<keyword evidence="3" id="KW-0050">Antiport</keyword>
<evidence type="ECO:0000256" key="9">
    <source>
        <dbReference type="SAM" id="Phobius"/>
    </source>
</evidence>
<dbReference type="Gene3D" id="1.20.1530.20">
    <property type="match status" value="1"/>
</dbReference>
<evidence type="ECO:0000256" key="4">
    <source>
        <dbReference type="ARBA" id="ARBA00022475"/>
    </source>
</evidence>
<evidence type="ECO:0000256" key="1">
    <source>
        <dbReference type="ARBA" id="ARBA00004651"/>
    </source>
</evidence>
<keyword evidence="12" id="KW-1185">Reference proteome</keyword>
<feature type="transmembrane region" description="Helical" evidence="9">
    <location>
        <begin position="215"/>
        <end position="232"/>
    </location>
</feature>
<evidence type="ECO:0000256" key="2">
    <source>
        <dbReference type="ARBA" id="ARBA00022448"/>
    </source>
</evidence>
<dbReference type="NCBIfam" id="NF003715">
    <property type="entry name" value="PRK05326.1-2"/>
    <property type="match status" value="1"/>
</dbReference>
<keyword evidence="5 9" id="KW-0812">Transmembrane</keyword>
<feature type="transmembrane region" description="Helical" evidence="9">
    <location>
        <begin position="55"/>
        <end position="75"/>
    </location>
</feature>
<accession>A0A1Y4SRZ7</accession>
<evidence type="ECO:0000313" key="11">
    <source>
        <dbReference type="EMBL" id="OUQ32200.1"/>
    </source>
</evidence>
<feature type="transmembrane region" description="Helical" evidence="9">
    <location>
        <begin position="184"/>
        <end position="203"/>
    </location>
</feature>
<dbReference type="AlphaFoldDB" id="A0A1Y4SRZ7"/>
<feature type="transmembrane region" description="Helical" evidence="9">
    <location>
        <begin position="267"/>
        <end position="286"/>
    </location>
</feature>
<dbReference type="InterPro" id="IPR038770">
    <property type="entry name" value="Na+/solute_symporter_sf"/>
</dbReference>
<dbReference type="GO" id="GO:1902600">
    <property type="term" value="P:proton transmembrane transport"/>
    <property type="evidence" value="ECO:0007669"/>
    <property type="project" value="InterPro"/>
</dbReference>
<evidence type="ECO:0000313" key="12">
    <source>
        <dbReference type="Proteomes" id="UP000195305"/>
    </source>
</evidence>
<dbReference type="GO" id="GO:0005886">
    <property type="term" value="C:plasma membrane"/>
    <property type="evidence" value="ECO:0007669"/>
    <property type="project" value="UniProtKB-SubCell"/>
</dbReference>
<keyword evidence="8 9" id="KW-0472">Membrane</keyword>
<dbReference type="PROSITE" id="PS51202">
    <property type="entry name" value="RCK_C"/>
    <property type="match status" value="2"/>
</dbReference>
<feature type="transmembrane region" description="Helical" evidence="9">
    <location>
        <begin position="357"/>
        <end position="379"/>
    </location>
</feature>
<name>A0A1Y4SRZ7_9FIRM</name>
<comment type="caution">
    <text evidence="11">The sequence shown here is derived from an EMBL/GenBank/DDBJ whole genome shotgun (WGS) entry which is preliminary data.</text>
</comment>
<dbReference type="GO" id="GO:0015297">
    <property type="term" value="F:antiporter activity"/>
    <property type="evidence" value="ECO:0007669"/>
    <property type="project" value="UniProtKB-KW"/>
</dbReference>
<evidence type="ECO:0000256" key="7">
    <source>
        <dbReference type="ARBA" id="ARBA00023065"/>
    </source>
</evidence>
<dbReference type="PANTHER" id="PTHR32507">
    <property type="entry name" value="NA(+)/H(+) ANTIPORTER 1"/>
    <property type="match status" value="1"/>
</dbReference>
<dbReference type="GO" id="GO:0008324">
    <property type="term" value="F:monoatomic cation transmembrane transporter activity"/>
    <property type="evidence" value="ECO:0007669"/>
    <property type="project" value="InterPro"/>
</dbReference>
<evidence type="ECO:0000256" key="5">
    <source>
        <dbReference type="ARBA" id="ARBA00022692"/>
    </source>
</evidence>
<dbReference type="Pfam" id="PF02080">
    <property type="entry name" value="TrkA_C"/>
    <property type="match status" value="1"/>
</dbReference>
<organism evidence="11 12">
    <name type="scientific">Massilimicrobiota timonensis</name>
    <dbReference type="NCBI Taxonomy" id="1776392"/>
    <lineage>
        <taxon>Bacteria</taxon>
        <taxon>Bacillati</taxon>
        <taxon>Bacillota</taxon>
        <taxon>Erysipelotrichia</taxon>
        <taxon>Erysipelotrichales</taxon>
        <taxon>Erysipelotrichaceae</taxon>
        <taxon>Massilimicrobiota</taxon>
    </lineage>
</organism>
<dbReference type="OrthoDB" id="9810759at2"/>
<dbReference type="InterPro" id="IPR006037">
    <property type="entry name" value="RCK_C"/>
</dbReference>
<gene>
    <name evidence="11" type="ORF">B5E75_12535</name>
</gene>
<feature type="domain" description="RCK C-terminal" evidence="10">
    <location>
        <begin position="394"/>
        <end position="475"/>
    </location>
</feature>
<evidence type="ECO:0000259" key="10">
    <source>
        <dbReference type="PROSITE" id="PS51202"/>
    </source>
</evidence>
<dbReference type="EMBL" id="NFLJ01000045">
    <property type="protein sequence ID" value="OUQ32200.1"/>
    <property type="molecule type" value="Genomic_DNA"/>
</dbReference>
<proteinExistence type="predicted"/>
<feature type="transmembrane region" description="Helical" evidence="9">
    <location>
        <begin position="87"/>
        <end position="108"/>
    </location>
</feature>
<dbReference type="Pfam" id="PF00999">
    <property type="entry name" value="Na_H_Exchanger"/>
    <property type="match status" value="1"/>
</dbReference>
<keyword evidence="6 9" id="KW-1133">Transmembrane helix</keyword>
<dbReference type="SUPFAM" id="SSF116726">
    <property type="entry name" value="TrkA C-terminal domain-like"/>
    <property type="match status" value="2"/>
</dbReference>
<evidence type="ECO:0000256" key="8">
    <source>
        <dbReference type="ARBA" id="ARBA00023136"/>
    </source>
</evidence>